<dbReference type="SUPFAM" id="SSF56281">
    <property type="entry name" value="Metallo-hydrolase/oxidoreductase"/>
    <property type="match status" value="1"/>
</dbReference>
<keyword evidence="1" id="KW-0732">Signal</keyword>
<dbReference type="Proteomes" id="UP001055114">
    <property type="component" value="Unassembled WGS sequence"/>
</dbReference>
<protein>
    <recommendedName>
        <fullName evidence="4">MBL fold metallo-hydrolase</fullName>
    </recommendedName>
</protein>
<evidence type="ECO:0000256" key="1">
    <source>
        <dbReference type="SAM" id="SignalP"/>
    </source>
</evidence>
<dbReference type="AlphaFoldDB" id="A0AA37K943"/>
<gene>
    <name evidence="2" type="ORF">CE91St3_23220</name>
</gene>
<dbReference type="GeneID" id="49203754"/>
<name>A0AA37K943_9BACT</name>
<dbReference type="EMBL" id="BQNZ01000002">
    <property type="protein sequence ID" value="GKH72459.1"/>
    <property type="molecule type" value="Genomic_DNA"/>
</dbReference>
<sequence>MRKSVFLLSLFVLPLYMLLQAQEKTAPFWGKQEVYLMNQTEKTFHLVDALLKENPPSSGNPALARKAALQLLDGIFHDTRLDGSKTLSQFMESRLSGLLEDMQKPLEEGMKVYKLYNDGFIVKTKSVTVAFDLYRGGAMKESPSLISDETMQAIVAQCDIMFLSHNHPDHIDPVVVRMFTDMGKQVIAPNNSLVGNKWVTHIRSEQIIDKEFKTKGGKLDVKILPGHQSELINNIHVVTTSEGFTFAQTGDQYNEEDLTWLLDVKTKIPALDVLLINCWANRFSDTIEGFDPKLVITGHENELGHTIDHRESYWTSLIKLEDVKKPSCLMTWGEVYWYKR</sequence>
<evidence type="ECO:0000313" key="2">
    <source>
        <dbReference type="EMBL" id="GKH72459.1"/>
    </source>
</evidence>
<evidence type="ECO:0000313" key="3">
    <source>
        <dbReference type="Proteomes" id="UP001055114"/>
    </source>
</evidence>
<reference evidence="2" key="1">
    <citation type="submission" date="2022-01" db="EMBL/GenBank/DDBJ databases">
        <title>Novel bile acid biosynthetic pathways are enriched in the microbiome of centenarians.</title>
        <authorList>
            <person name="Sato Y."/>
            <person name="Atarashi K."/>
            <person name="Plichta R.D."/>
            <person name="Arai Y."/>
            <person name="Sasajima S."/>
            <person name="Kearney M.S."/>
            <person name="Suda W."/>
            <person name="Takeshita K."/>
            <person name="Sasaki T."/>
            <person name="Okamoto S."/>
            <person name="Skelly N.A."/>
            <person name="Okamura Y."/>
            <person name="Vlamakis H."/>
            <person name="Li Y."/>
            <person name="Tanoue T."/>
            <person name="Takei H."/>
            <person name="Nittono H."/>
            <person name="Narushima S."/>
            <person name="Irie J."/>
            <person name="Itoh H."/>
            <person name="Moriya K."/>
            <person name="Sugiura Y."/>
            <person name="Suematsu M."/>
            <person name="Moritoki N."/>
            <person name="Shibata S."/>
            <person name="Littman R.D."/>
            <person name="Fischbach A.M."/>
            <person name="Uwamino Y."/>
            <person name="Inoue T."/>
            <person name="Honda A."/>
            <person name="Hattori M."/>
            <person name="Murai T."/>
            <person name="Xavier J.R."/>
            <person name="Hirose N."/>
            <person name="Honda K."/>
        </authorList>
    </citation>
    <scope>NUCLEOTIDE SEQUENCE</scope>
    <source>
        <strain evidence="2">CE91-St3</strain>
    </source>
</reference>
<dbReference type="RefSeq" id="WP_005649803.1">
    <property type="nucleotide sequence ID" value="NZ_BAABYG010000001.1"/>
</dbReference>
<comment type="caution">
    <text evidence="2">The sequence shown here is derived from an EMBL/GenBank/DDBJ whole genome shotgun (WGS) entry which is preliminary data.</text>
</comment>
<accession>A0AA37K943</accession>
<dbReference type="Gene3D" id="3.60.15.10">
    <property type="entry name" value="Ribonuclease Z/Hydroxyacylglutathione hydrolase-like"/>
    <property type="match status" value="1"/>
</dbReference>
<dbReference type="InterPro" id="IPR036866">
    <property type="entry name" value="RibonucZ/Hydroxyglut_hydro"/>
</dbReference>
<feature type="chain" id="PRO_5041334385" description="MBL fold metallo-hydrolase" evidence="1">
    <location>
        <begin position="22"/>
        <end position="340"/>
    </location>
</feature>
<proteinExistence type="predicted"/>
<evidence type="ECO:0008006" key="4">
    <source>
        <dbReference type="Google" id="ProtNLM"/>
    </source>
</evidence>
<organism evidence="2 3">
    <name type="scientific">Parabacteroides merdae</name>
    <dbReference type="NCBI Taxonomy" id="46503"/>
    <lineage>
        <taxon>Bacteria</taxon>
        <taxon>Pseudomonadati</taxon>
        <taxon>Bacteroidota</taxon>
        <taxon>Bacteroidia</taxon>
        <taxon>Bacteroidales</taxon>
        <taxon>Tannerellaceae</taxon>
        <taxon>Parabacteroides</taxon>
    </lineage>
</organism>
<feature type="signal peptide" evidence="1">
    <location>
        <begin position="1"/>
        <end position="21"/>
    </location>
</feature>